<dbReference type="InterPro" id="IPR036856">
    <property type="entry name" value="Ald_Oxase/Xan_DH_a/b_sf"/>
</dbReference>
<dbReference type="Pfam" id="PF02738">
    <property type="entry name" value="MoCoBD_1"/>
    <property type="match status" value="1"/>
</dbReference>
<proteinExistence type="predicted"/>
<dbReference type="PANTHER" id="PTHR11908:SF157">
    <property type="entry name" value="XANTHINE DEHYDROGENASE SUBUNIT D-RELATED"/>
    <property type="match status" value="1"/>
</dbReference>
<dbReference type="SMART" id="SM01008">
    <property type="entry name" value="Ald_Xan_dh_C"/>
    <property type="match status" value="1"/>
</dbReference>
<dbReference type="InterPro" id="IPR008274">
    <property type="entry name" value="AldOxase/xan_DH_MoCoBD1"/>
</dbReference>
<dbReference type="PANTHER" id="PTHR11908">
    <property type="entry name" value="XANTHINE DEHYDROGENASE"/>
    <property type="match status" value="1"/>
</dbReference>
<dbReference type="Gene3D" id="3.90.1170.50">
    <property type="entry name" value="Aldehyde oxidase/xanthine dehydrogenase, a/b hammerhead"/>
    <property type="match status" value="1"/>
</dbReference>
<dbReference type="GO" id="GO:0016491">
    <property type="term" value="F:oxidoreductase activity"/>
    <property type="evidence" value="ECO:0007669"/>
    <property type="project" value="InterPro"/>
</dbReference>
<reference evidence="2" key="1">
    <citation type="submission" date="2022-05" db="EMBL/GenBank/DDBJ databases">
        <title>Comparative Genomics of Spacecraft Associated Microbes.</title>
        <authorList>
            <person name="Tran M.T."/>
            <person name="Wright A."/>
            <person name="Seuylemezian A."/>
            <person name="Eisen J."/>
            <person name="Coil D."/>
        </authorList>
    </citation>
    <scope>NUCLEOTIDE SEQUENCE</scope>
    <source>
        <strain evidence="2">214.1.1</strain>
    </source>
</reference>
<dbReference type="RefSeq" id="WP_251223049.1">
    <property type="nucleotide sequence ID" value="NZ_JAMBOL010000006.1"/>
</dbReference>
<dbReference type="SUPFAM" id="SSF56003">
    <property type="entry name" value="Molybdenum cofactor-binding domain"/>
    <property type="match status" value="1"/>
</dbReference>
<dbReference type="InterPro" id="IPR000674">
    <property type="entry name" value="Ald_Oxase/Xan_DH_a/b"/>
</dbReference>
<accession>A0A9X2DPH0</accession>
<dbReference type="Pfam" id="PF20256">
    <property type="entry name" value="MoCoBD_2"/>
    <property type="match status" value="1"/>
</dbReference>
<dbReference type="InterPro" id="IPR046867">
    <property type="entry name" value="AldOxase/xan_DH_MoCoBD2"/>
</dbReference>
<dbReference type="Pfam" id="PF01315">
    <property type="entry name" value="Ald_Xan_dh_C"/>
    <property type="match status" value="1"/>
</dbReference>
<evidence type="ECO:0000313" key="3">
    <source>
        <dbReference type="Proteomes" id="UP001139179"/>
    </source>
</evidence>
<protein>
    <submittedName>
        <fullName evidence="2">Xanthine dehydrogenase family protein molybdopterin-binding subunit</fullName>
    </submittedName>
</protein>
<organism evidence="2 3">
    <name type="scientific">Halalkalibacter oceani</name>
    <dbReference type="NCBI Taxonomy" id="1653776"/>
    <lineage>
        <taxon>Bacteria</taxon>
        <taxon>Bacillati</taxon>
        <taxon>Bacillota</taxon>
        <taxon>Bacilli</taxon>
        <taxon>Bacillales</taxon>
        <taxon>Bacillaceae</taxon>
        <taxon>Halalkalibacter</taxon>
    </lineage>
</organism>
<evidence type="ECO:0000259" key="1">
    <source>
        <dbReference type="SMART" id="SM01008"/>
    </source>
</evidence>
<comment type="caution">
    <text evidence="2">The sequence shown here is derived from an EMBL/GenBank/DDBJ whole genome shotgun (WGS) entry which is preliminary data.</text>
</comment>
<sequence length="743" mass="80504">MTSNVKSPHAHMNKLSGKTKFIEDMNLPGQLIGGILRSPHPHANIVRIDTTKAKAIDGVVAVITAADVPHPPFGPTRFKDWNILAEERVLFIGDEVAAVAAESKAALEAALEAIEVEYEVLPAIFETEDAMLEDAPVLHSSAPDNRPMHLQLERGDVKVGKEKAAVVRGGTYVINPIYQGHLEPIAAIASWSEEDGVTLWAGSHIPYLARETYAAAFGLPEDKVRIIIPPIGGSFGAKYVLKMHLIACALSKAAARPVKIVLNRTEDMISAHPRVPLKMEVEIGADEEGRFVYKDATVYANAGARIYWSPNIVATACTRPDGVYHFQNVRAEGHLCYTNISPTTCMRGFGNAEMLFAVESIIDELAEALEMDPSEIRMKNIVREKDVTIHGYQLDSCKLDQCIEKVKEISGWERKKDLPPNRGLGMALGNHVSGFRGIDPRFEGSTAVITLSSAGELIVQTGEIELGQGMTQTYATIAAKELGISADQILVKSGDTERNPFGIGTLASRSTVMGGNAVHLAAKEVKRKMLELVKETTGEDGVFCYEGIQVNDRVLTLEELAASYRGLHAGDQLTVRATYSPDTDRPDKTYYGHPSPNYPFTAHVAEVEVDPDTGRVKLVGYWAVHDSGTIINEVGAKSQVYGAVAQGIGWVTMEELKVKEGRVQNPTIMDYRMPGAADIPPIEIAFIDGSDPHGPFGAKSVGEVAIDPVPGAIANAIAQAIGKRGRALPLNPEAVWRLANDYE</sequence>
<evidence type="ECO:0000313" key="2">
    <source>
        <dbReference type="EMBL" id="MCM3714256.1"/>
    </source>
</evidence>
<dbReference type="InterPro" id="IPR016208">
    <property type="entry name" value="Ald_Oxase/xanthine_DH-like"/>
</dbReference>
<dbReference type="AlphaFoldDB" id="A0A9X2DPH0"/>
<name>A0A9X2DPH0_9BACI</name>
<dbReference type="InterPro" id="IPR037165">
    <property type="entry name" value="AldOxase/xan_DH_Mopterin-bd_sf"/>
</dbReference>
<dbReference type="SUPFAM" id="SSF54665">
    <property type="entry name" value="CO dehydrogenase molybdoprotein N-domain-like"/>
    <property type="match status" value="1"/>
</dbReference>
<dbReference type="GO" id="GO:0005506">
    <property type="term" value="F:iron ion binding"/>
    <property type="evidence" value="ECO:0007669"/>
    <property type="project" value="InterPro"/>
</dbReference>
<keyword evidence="3" id="KW-1185">Reference proteome</keyword>
<dbReference type="Proteomes" id="UP001139179">
    <property type="component" value="Unassembled WGS sequence"/>
</dbReference>
<dbReference type="Gene3D" id="3.30.365.10">
    <property type="entry name" value="Aldehyde oxidase/xanthine dehydrogenase, molybdopterin binding domain"/>
    <property type="match status" value="4"/>
</dbReference>
<feature type="domain" description="Aldehyde oxidase/xanthine dehydrogenase a/b hammerhead" evidence="1">
    <location>
        <begin position="16"/>
        <end position="122"/>
    </location>
</feature>
<dbReference type="EMBL" id="JAMBOL010000006">
    <property type="protein sequence ID" value="MCM3714256.1"/>
    <property type="molecule type" value="Genomic_DNA"/>
</dbReference>
<gene>
    <name evidence="2" type="ORF">M3202_09170</name>
</gene>